<dbReference type="AlphaFoldDB" id="A0A420DHC8"/>
<dbReference type="Proteomes" id="UP000284407">
    <property type="component" value="Unassembled WGS sequence"/>
</dbReference>
<protein>
    <submittedName>
        <fullName evidence="1">Uncharacterized protein</fullName>
    </submittedName>
</protein>
<evidence type="ECO:0000313" key="2">
    <source>
        <dbReference type="Proteomes" id="UP000284407"/>
    </source>
</evidence>
<comment type="caution">
    <text evidence="1">The sequence shown here is derived from an EMBL/GenBank/DDBJ whole genome shotgun (WGS) entry which is preliminary data.</text>
</comment>
<evidence type="ECO:0000313" key="1">
    <source>
        <dbReference type="EMBL" id="RKE93631.1"/>
    </source>
</evidence>
<proteinExistence type="predicted"/>
<accession>A0A420DHC8</accession>
<organism evidence="1 2">
    <name type="scientific">Sulfitobacter guttiformis</name>
    <dbReference type="NCBI Taxonomy" id="74349"/>
    <lineage>
        <taxon>Bacteria</taxon>
        <taxon>Pseudomonadati</taxon>
        <taxon>Pseudomonadota</taxon>
        <taxon>Alphaproteobacteria</taxon>
        <taxon>Rhodobacterales</taxon>
        <taxon>Roseobacteraceae</taxon>
        <taxon>Sulfitobacter</taxon>
    </lineage>
</organism>
<keyword evidence="2" id="KW-1185">Reference proteome</keyword>
<name>A0A420DHC8_9RHOB</name>
<dbReference type="EMBL" id="RAQK01000002">
    <property type="protein sequence ID" value="RKE93631.1"/>
    <property type="molecule type" value="Genomic_DNA"/>
</dbReference>
<sequence length="446" mass="49951">MLNPIVRRSDFVRQLTPDTVIDANDAFIDRIDLDIGDWLLSGELADICGALSHLRLAEVPTADGGSVSLFNSHIIERFYEIRGLRFSTNPRTDSLNQSSALISGTVERPNWRYRPTTRQPGETERITFKTQLNLTRFLQAQRLHHRSRLDRPRLASNYVMAISPETSWYADEAPLLPATNVIIGPNKKYAFALKDSRSVQMQRYLNIAQDMLNNAMQGAFDGEGASAHLAPYFSLRAIEFYWEFDAESPIDFVASLRERVMQHGQVVSQDFYTFSNASLRTTHQSPCLTIQLTTKIKVKIYAKTTRRVRFEVTIKDDAINAVAGQRSQDSVDGIVSLIPALAQEAADRLTPLIQSITAAPPPAGRATSLQLMHLIIQNAQDRYVAEAIIAGLVSIGRVAPYGNDPMKNAIKGLKERGVLRSVRPRSSICVITDEYNDALVSLRRHR</sequence>
<gene>
    <name evidence="1" type="ORF">C8N30_2708</name>
</gene>
<reference evidence="1 2" key="1">
    <citation type="submission" date="2018-09" db="EMBL/GenBank/DDBJ databases">
        <title>Genomic Encyclopedia of Archaeal and Bacterial Type Strains, Phase II (KMG-II): from individual species to whole genera.</title>
        <authorList>
            <person name="Goeker M."/>
        </authorList>
    </citation>
    <scope>NUCLEOTIDE SEQUENCE [LARGE SCALE GENOMIC DNA]</scope>
    <source>
        <strain evidence="1 2">DSM 11458</strain>
    </source>
</reference>